<dbReference type="OrthoDB" id="371072at2"/>
<dbReference type="HOGENOM" id="CLU_046006_8_2_9"/>
<comment type="caution">
    <text evidence="3">The sequence shown here is derived from an EMBL/GenBank/DDBJ whole genome shotgun (WGS) entry which is preliminary data.</text>
</comment>
<sequence length="135" mass="15753">MGEIKLDGLAHIGLYVNNIERTLEFYMEKLDFELIHEAVNEIPEGEVLVKFIQNGSCMLELVQFPYTIKREDGWFDHISIAVHDLDKVMEHLRQKGIIFEEGSYTEALNVFPPKGSRWVFFRGPDGEHIELNERM</sequence>
<dbReference type="PANTHER" id="PTHR43048">
    <property type="entry name" value="METHYLMALONYL-COA EPIMERASE"/>
    <property type="match status" value="1"/>
</dbReference>
<keyword evidence="1" id="KW-0479">Metal-binding</keyword>
<evidence type="ECO:0000313" key="3">
    <source>
        <dbReference type="EMBL" id="EEG73687.1"/>
    </source>
</evidence>
<evidence type="ECO:0000313" key="4">
    <source>
        <dbReference type="Proteomes" id="UP000004893"/>
    </source>
</evidence>
<dbReference type="eggNOG" id="COG0346">
    <property type="taxonomic scope" value="Bacteria"/>
</dbReference>
<reference evidence="3" key="2">
    <citation type="submission" date="2013-06" db="EMBL/GenBank/DDBJ databases">
        <title>Draft genome sequence of Clostridium hylemonae (DSM 15053).</title>
        <authorList>
            <person name="Sudarsanam P."/>
            <person name="Ley R."/>
            <person name="Guruge J."/>
            <person name="Turnbaugh P.J."/>
            <person name="Mahowald M."/>
            <person name="Liep D."/>
            <person name="Gordon J."/>
        </authorList>
    </citation>
    <scope>NUCLEOTIDE SEQUENCE</scope>
    <source>
        <strain evidence="3">DSM 15053</strain>
    </source>
</reference>
<dbReference type="PANTHER" id="PTHR43048:SF3">
    <property type="entry name" value="METHYLMALONYL-COA EPIMERASE, MITOCHONDRIAL"/>
    <property type="match status" value="1"/>
</dbReference>
<keyword evidence="4" id="KW-1185">Reference proteome</keyword>
<dbReference type="RefSeq" id="WP_006443730.1">
    <property type="nucleotide sequence ID" value="NZ_CP036524.1"/>
</dbReference>
<dbReference type="InterPro" id="IPR004360">
    <property type="entry name" value="Glyas_Fos-R_dOase_dom"/>
</dbReference>
<feature type="domain" description="VOC" evidence="2">
    <location>
        <begin position="8"/>
        <end position="134"/>
    </location>
</feature>
<dbReference type="Pfam" id="PF00903">
    <property type="entry name" value="Glyoxalase"/>
    <property type="match status" value="1"/>
</dbReference>
<dbReference type="GO" id="GO:0004493">
    <property type="term" value="F:methylmalonyl-CoA epimerase activity"/>
    <property type="evidence" value="ECO:0007669"/>
    <property type="project" value="TreeGrafter"/>
</dbReference>
<evidence type="ECO:0000259" key="2">
    <source>
        <dbReference type="PROSITE" id="PS51819"/>
    </source>
</evidence>
<dbReference type="InterPro" id="IPR029068">
    <property type="entry name" value="Glyas_Bleomycin-R_OHBP_Dase"/>
</dbReference>
<evidence type="ECO:0000256" key="1">
    <source>
        <dbReference type="ARBA" id="ARBA00022723"/>
    </source>
</evidence>
<dbReference type="InterPro" id="IPR037523">
    <property type="entry name" value="VOC_core"/>
</dbReference>
<dbReference type="EMBL" id="ABYI02000023">
    <property type="protein sequence ID" value="EEG73687.1"/>
    <property type="molecule type" value="Genomic_DNA"/>
</dbReference>
<dbReference type="PROSITE" id="PS51819">
    <property type="entry name" value="VOC"/>
    <property type="match status" value="1"/>
</dbReference>
<accession>C0C2R3</accession>
<protein>
    <submittedName>
        <fullName evidence="3">Glyoxalase family protein</fullName>
    </submittedName>
</protein>
<dbReference type="InterPro" id="IPR051785">
    <property type="entry name" value="MMCE/EMCE_epimerase"/>
</dbReference>
<organism evidence="3 4">
    <name type="scientific">[Clostridium] hylemonae DSM 15053</name>
    <dbReference type="NCBI Taxonomy" id="553973"/>
    <lineage>
        <taxon>Bacteria</taxon>
        <taxon>Bacillati</taxon>
        <taxon>Bacillota</taxon>
        <taxon>Clostridia</taxon>
        <taxon>Lachnospirales</taxon>
        <taxon>Lachnospiraceae</taxon>
    </lineage>
</organism>
<reference evidence="3" key="1">
    <citation type="submission" date="2009-02" db="EMBL/GenBank/DDBJ databases">
        <authorList>
            <person name="Fulton L."/>
            <person name="Clifton S."/>
            <person name="Fulton B."/>
            <person name="Xu J."/>
            <person name="Minx P."/>
            <person name="Pepin K.H."/>
            <person name="Johnson M."/>
            <person name="Bhonagiri V."/>
            <person name="Nash W.E."/>
            <person name="Mardis E.R."/>
            <person name="Wilson R.K."/>
        </authorList>
    </citation>
    <scope>NUCLEOTIDE SEQUENCE [LARGE SCALE GENOMIC DNA]</scope>
    <source>
        <strain evidence="3">DSM 15053</strain>
    </source>
</reference>
<dbReference type="STRING" id="553973.CLOHYLEM_06369"/>
<name>C0C2R3_9FIRM</name>
<dbReference type="GO" id="GO:0046872">
    <property type="term" value="F:metal ion binding"/>
    <property type="evidence" value="ECO:0007669"/>
    <property type="project" value="UniProtKB-KW"/>
</dbReference>
<proteinExistence type="predicted"/>
<dbReference type="GO" id="GO:0046491">
    <property type="term" value="P:L-methylmalonyl-CoA metabolic process"/>
    <property type="evidence" value="ECO:0007669"/>
    <property type="project" value="TreeGrafter"/>
</dbReference>
<dbReference type="SUPFAM" id="SSF54593">
    <property type="entry name" value="Glyoxalase/Bleomycin resistance protein/Dihydroxybiphenyl dioxygenase"/>
    <property type="match status" value="1"/>
</dbReference>
<dbReference type="Proteomes" id="UP000004893">
    <property type="component" value="Unassembled WGS sequence"/>
</dbReference>
<dbReference type="AlphaFoldDB" id="C0C2R3"/>
<gene>
    <name evidence="3" type="ORF">CLOHYLEM_06369</name>
</gene>
<dbReference type="Gene3D" id="3.10.180.10">
    <property type="entry name" value="2,3-Dihydroxybiphenyl 1,2-Dioxygenase, domain 1"/>
    <property type="match status" value="1"/>
</dbReference>